<dbReference type="RefSeq" id="WP_100425403.1">
    <property type="nucleotide sequence ID" value="NZ_PGEX01000001.1"/>
</dbReference>
<feature type="chain" id="PRO_5014818825" evidence="1">
    <location>
        <begin position="21"/>
        <end position="1118"/>
    </location>
</feature>
<comment type="caution">
    <text evidence="3">The sequence shown here is derived from an EMBL/GenBank/DDBJ whole genome shotgun (WGS) entry which is preliminary data.</text>
</comment>
<dbReference type="InterPro" id="IPR011874">
    <property type="entry name" value="Fibro_Slime"/>
</dbReference>
<dbReference type="PROSITE" id="PS51820">
    <property type="entry name" value="PA14"/>
    <property type="match status" value="1"/>
</dbReference>
<gene>
    <name evidence="3" type="ORF">BGX16_1405</name>
</gene>
<feature type="domain" description="PA14" evidence="2">
    <location>
        <begin position="342"/>
        <end position="501"/>
    </location>
</feature>
<dbReference type="InterPro" id="IPR051154">
    <property type="entry name" value="Prespore-cell_inducing_factor"/>
</dbReference>
<name>A0A2M9A740_9BACT</name>
<dbReference type="PANTHER" id="PTHR31137">
    <property type="entry name" value="PROTEIN PSIB-RELATED-RELATED"/>
    <property type="match status" value="1"/>
</dbReference>
<keyword evidence="4" id="KW-1185">Reference proteome</keyword>
<dbReference type="EMBL" id="PGEX01000001">
    <property type="protein sequence ID" value="PJJ41437.1"/>
    <property type="molecule type" value="Genomic_DNA"/>
</dbReference>
<sequence>MRLYVWVWAIALMTFSSAFGAVTFYVSVSEEWAENGNLYLAFSGSNKKYTLTEDASGYYTATYNNSIGGNKTVTVYSGSDYSQSYSLSALSDESVIYLTVDAYGKIMAFAGEPPSSSGSSGSSASGGLSNQKLIRFLDPWTSTTPSIVYNGAKDTLKMTAVKDTCGWYEAMISADYMDVIFIQTVGPEIFTAAGATMGDQIVLDSIAGISDVVWINTKSGVPVLYSAYPKVLGDCPSRQLSVTLYDWFDGTNSSRATVADTGTSLDFGKHNNEGKCDKVAKGMVKTELGSNGLPVRNDEDFPENCKASDHINHWFLPDTLAVVDGSIYTNATCRDITIILEDTTGLWLGQINKNYSTTDCAGCNKGGAFLLDDFKYLDEAQTIKNPYYDSLSGNVMDSRGNYYYHNFGFTMKVHAEFTYVEGQYFDFYGDDDVWVFIDNRLAVDIGGVHNQQPGAVNLDTMGLTPGETYTFDMFYAERKQSESNFRMRTSMDLHTSIKYYSMRDYSSTSGGKAYTIWQNIKTTGLACDYSATAEDEPAASLFRLYGGNLPAEGVSLDTAGSYYGGIIINSTMSGFAIDTTAITGLVPGTYTFEFTSQANEAASKTMTFTVPEPAIDVPDIAIAFADSEYNVIDADTATLGEWASIMYPVYVALTYDTLLSTDLFLNASTSKLIFLDEEGNRVSTVKMVKGQAKFFVMAQEAVDNASFMVQASAVENLLVWSGITLKEPPVPKIETAGMYDRNGDGIGDSIYVKFSYAPDREDAPDSLYWVFRDTSSSKFSSFERVDNESVSLTSDAFTSGIFTGLASVAYSGSISAYYTYDGDVFRLDGILDDHVGEILTGASLSVEDDISVLTLSISEALADSQTVNLPQAFEFKRWRSGTLSMGVVEASYSVRSAPDRVQLYYHVLAGDAPEPGDSVRFVPSLAMDMSGNTAHENNPWVRVTGGGAVSVASTEVVSLTPETVPSEKSPTVETIAVAAGRSAEEVAVATGRHGQLVSFDGILGALEDVNSNLKEGEKAYTVDDIEIEYETYYFTNLGEYVNSAYGTINCSDAIFSGDCTTGKKALFLAWNMRSSSGRLVGTGAYVVRLDVRMLVGNRVLKKTTENVWGVRRSVGLLR</sequence>
<evidence type="ECO:0000313" key="4">
    <source>
        <dbReference type="Proteomes" id="UP000231134"/>
    </source>
</evidence>
<feature type="signal peptide" evidence="1">
    <location>
        <begin position="1"/>
        <end position="20"/>
    </location>
</feature>
<accession>A0A2M9A740</accession>
<dbReference type="AlphaFoldDB" id="A0A2M9A740"/>
<proteinExistence type="predicted"/>
<dbReference type="GO" id="GO:0005576">
    <property type="term" value="C:extracellular region"/>
    <property type="evidence" value="ECO:0007669"/>
    <property type="project" value="TreeGrafter"/>
</dbReference>
<keyword evidence="1" id="KW-0732">Signal</keyword>
<dbReference type="NCBIfam" id="TIGR02148">
    <property type="entry name" value="Fibro_Slime"/>
    <property type="match status" value="1"/>
</dbReference>
<dbReference type="OrthoDB" id="9758386at2"/>
<dbReference type="Proteomes" id="UP000231134">
    <property type="component" value="Unassembled WGS sequence"/>
</dbReference>
<evidence type="ECO:0000259" key="2">
    <source>
        <dbReference type="PROSITE" id="PS51820"/>
    </source>
</evidence>
<protein>
    <submittedName>
        <fullName evidence="3">Fibro-slime domain-containing protein</fullName>
    </submittedName>
</protein>
<evidence type="ECO:0000313" key="3">
    <source>
        <dbReference type="EMBL" id="PJJ41437.1"/>
    </source>
</evidence>
<reference evidence="3 4" key="1">
    <citation type="submission" date="2017-11" db="EMBL/GenBank/DDBJ databases">
        <title>Animal gut microbial communities from fecal samples from Wisconsin, USA.</title>
        <authorList>
            <person name="Neumann A."/>
        </authorList>
    </citation>
    <scope>NUCLEOTIDE SEQUENCE [LARGE SCALE GENOMIC DNA]</scope>
    <source>
        <strain evidence="3 4">UWS3</strain>
    </source>
</reference>
<organism evidence="3 4">
    <name type="scientific">Hallerella succinigenes</name>
    <dbReference type="NCBI Taxonomy" id="1896222"/>
    <lineage>
        <taxon>Bacteria</taxon>
        <taxon>Pseudomonadati</taxon>
        <taxon>Fibrobacterota</taxon>
        <taxon>Fibrobacteria</taxon>
        <taxon>Fibrobacterales</taxon>
        <taxon>Fibrobacteraceae</taxon>
        <taxon>Hallerella</taxon>
    </lineage>
</organism>
<evidence type="ECO:0000256" key="1">
    <source>
        <dbReference type="SAM" id="SignalP"/>
    </source>
</evidence>
<dbReference type="InterPro" id="IPR037524">
    <property type="entry name" value="PA14/GLEYA"/>
</dbReference>